<dbReference type="PANTHER" id="PTHR45774:SF3">
    <property type="entry name" value="BTB (POZ) DOMAIN-CONTAINING 2B-RELATED"/>
    <property type="match status" value="1"/>
</dbReference>
<dbReference type="AlphaFoldDB" id="A0A226F5A0"/>
<feature type="compositionally biased region" description="Basic residues" evidence="1">
    <location>
        <begin position="1126"/>
        <end position="1143"/>
    </location>
</feature>
<evidence type="ECO:0000313" key="4">
    <source>
        <dbReference type="Proteomes" id="UP000198287"/>
    </source>
</evidence>
<accession>A0A226F5A0</accession>
<feature type="region of interest" description="Disordered" evidence="1">
    <location>
        <begin position="987"/>
        <end position="1143"/>
    </location>
</feature>
<dbReference type="Pfam" id="PF07707">
    <property type="entry name" value="BACK"/>
    <property type="match status" value="1"/>
</dbReference>
<organism evidence="3 4">
    <name type="scientific">Folsomia candida</name>
    <name type="common">Springtail</name>
    <dbReference type="NCBI Taxonomy" id="158441"/>
    <lineage>
        <taxon>Eukaryota</taxon>
        <taxon>Metazoa</taxon>
        <taxon>Ecdysozoa</taxon>
        <taxon>Arthropoda</taxon>
        <taxon>Hexapoda</taxon>
        <taxon>Collembola</taxon>
        <taxon>Entomobryomorpha</taxon>
        <taxon>Isotomoidea</taxon>
        <taxon>Isotomidae</taxon>
        <taxon>Proisotominae</taxon>
        <taxon>Folsomia</taxon>
    </lineage>
</organism>
<feature type="compositionally biased region" description="Basic and acidic residues" evidence="1">
    <location>
        <begin position="1022"/>
        <end position="1040"/>
    </location>
</feature>
<dbReference type="Proteomes" id="UP000198287">
    <property type="component" value="Unassembled WGS sequence"/>
</dbReference>
<keyword evidence="4" id="KW-1185">Reference proteome</keyword>
<evidence type="ECO:0000313" key="3">
    <source>
        <dbReference type="EMBL" id="OXA64361.1"/>
    </source>
</evidence>
<proteinExistence type="predicted"/>
<feature type="region of interest" description="Disordered" evidence="1">
    <location>
        <begin position="399"/>
        <end position="479"/>
    </location>
</feature>
<comment type="caution">
    <text evidence="3">The sequence shown here is derived from an EMBL/GenBank/DDBJ whole genome shotgun (WGS) entry which is preliminary data.</text>
</comment>
<dbReference type="PANTHER" id="PTHR45774">
    <property type="entry name" value="BTB/POZ DOMAIN-CONTAINING"/>
    <property type="match status" value="1"/>
</dbReference>
<feature type="compositionally biased region" description="Basic and acidic residues" evidence="1">
    <location>
        <begin position="452"/>
        <end position="475"/>
    </location>
</feature>
<name>A0A226F5A0_FOLCA</name>
<gene>
    <name evidence="3" type="ORF">Fcan01_03132</name>
</gene>
<feature type="compositionally biased region" description="Low complexity" evidence="1">
    <location>
        <begin position="1104"/>
        <end position="1119"/>
    </location>
</feature>
<dbReference type="SMART" id="SM00875">
    <property type="entry name" value="BACK"/>
    <property type="match status" value="1"/>
</dbReference>
<protein>
    <submittedName>
        <fullName evidence="3">BTB/POZ domain-containing protein 2</fullName>
    </submittedName>
</protein>
<feature type="compositionally biased region" description="Low complexity" evidence="1">
    <location>
        <begin position="1045"/>
        <end position="1057"/>
    </location>
</feature>
<feature type="region of interest" description="Disordered" evidence="1">
    <location>
        <begin position="1"/>
        <end position="26"/>
    </location>
</feature>
<feature type="compositionally biased region" description="Low complexity" evidence="1">
    <location>
        <begin position="1064"/>
        <end position="1090"/>
    </location>
</feature>
<dbReference type="EMBL" id="LNIX01000001">
    <property type="protein sequence ID" value="OXA64361.1"/>
    <property type="molecule type" value="Genomic_DNA"/>
</dbReference>
<evidence type="ECO:0000259" key="2">
    <source>
        <dbReference type="PROSITE" id="PS50097"/>
    </source>
</evidence>
<dbReference type="SMART" id="SM00225">
    <property type="entry name" value="BTB"/>
    <property type="match status" value="1"/>
</dbReference>
<dbReference type="InterPro" id="IPR011333">
    <property type="entry name" value="SKP1/BTB/POZ_sf"/>
</dbReference>
<dbReference type="InterPro" id="IPR011705">
    <property type="entry name" value="BACK"/>
</dbReference>
<dbReference type="InterPro" id="IPR000210">
    <property type="entry name" value="BTB/POZ_dom"/>
</dbReference>
<evidence type="ECO:0000256" key="1">
    <source>
        <dbReference type="SAM" id="MobiDB-lite"/>
    </source>
</evidence>
<reference evidence="3 4" key="1">
    <citation type="submission" date="2015-12" db="EMBL/GenBank/DDBJ databases">
        <title>The genome of Folsomia candida.</title>
        <authorList>
            <person name="Faddeeva A."/>
            <person name="Derks M.F."/>
            <person name="Anvar Y."/>
            <person name="Smit S."/>
            <person name="Van Straalen N."/>
            <person name="Roelofs D."/>
        </authorList>
    </citation>
    <scope>NUCLEOTIDE SEQUENCE [LARGE SCALE GENOMIC DNA]</scope>
    <source>
        <strain evidence="3 4">VU population</strain>
        <tissue evidence="3">Whole body</tissue>
    </source>
</reference>
<feature type="compositionally biased region" description="Acidic residues" evidence="1">
    <location>
        <begin position="399"/>
        <end position="408"/>
    </location>
</feature>
<feature type="domain" description="BTB" evidence="2">
    <location>
        <begin position="62"/>
        <end position="147"/>
    </location>
</feature>
<dbReference type="Pfam" id="PF00651">
    <property type="entry name" value="BTB"/>
    <property type="match status" value="1"/>
</dbReference>
<dbReference type="PROSITE" id="PS50097">
    <property type="entry name" value="BTB"/>
    <property type="match status" value="1"/>
</dbReference>
<dbReference type="Gene3D" id="3.30.710.10">
    <property type="entry name" value="Potassium Channel Kv1.1, Chain A"/>
    <property type="match status" value="1"/>
</dbReference>
<sequence>MASEPTGTAGGDEDVNIFDEPSSPPEEEWREKALNWAHILSYLHTSDNVSSASVASCLALNKDIAFLVDQEVIRAHSFILQIRSAYFSRALGRMFLRALKGLGQYEDEEGYTLWELKPLPIPANMTDPESFKAMIQFMYTEELDEQQSDDKLCGLLKAGKRFEVKLLENRCEDLLYKRLNIQNMLNIYEVAELLNKQPLMECCFSLMIKNGDMFFESPDFTKISHGLLCKLLGNDDLCVQENNIFDSCLRWARAQLQRLGKEENGQNLRGVLDPAHTLIRFPLLHQEFIVQGVQPLGLLLDSELLEITIFFLSRNENGLKTFSSKNRCHKVIKMKQEKSTSQQSNEYLNTKKPLALESNNSFEQSSSKVRSQPSQHTQINLTSINEIQSTHPGIIDIVSDEDRSEAEEGEIRTEEVTLMDATTTTSTASNLNNHRQKRLVSPDSTHPPPNCIDRHDKRQDTEQEQTHEEKKRKLDSCPQQALGSQDIKQVITARPSNSQLKGWNNTVTVNGNFNELLSIEELRERLKSALQNLDVHTLEDVFKIRLYNVFLSHRRDLSVIVVPNLCYVEIVVDSSRHAQTISTHPDNYLVFSRKPGPQVLDSDLWNSPIRICMWENGIRRFELNPNEHTLFINIREGQTASNIVRKLAVDIPTKYTIEKLALCRTIFHSKVDPKKLTSLVIHRCEFGRTDILRDCCSLELLSWIGIIEKDIMDLVHLTNVANTLKTLSLCNVTVAVGEGGTPSFRVLETIHFVMCKWDEQLERQLGILAPAIRKLFITAPHNFMPSNLMATAFLKQMTDIENVIVTYVPSCILKCDERKTEGVRFLKFFESNVQVNNTNTTDIVIPRNGFRLSRKLLRWTFFHLPSNSSNGPSLTDKEFFDYFLLSVFSRDCIAYFRETVLECKHASCPGRYFQQGNITSLCLHEQSMSDKYNNVSPCCAGGLSKEVAPKDNARYQNSVYKVIDNSTANAGCTQARVCDCSSCCETSSPSPSKDFYSHCSKSSSPDDDDTTFKAKRVRRRTSKIERDNNNNRRQYERTTIKETTSSSSESSDNSSSSFGGQYIPSTDSSSSSSSSSSNNSSGDESSSSPSPCRTRALGRTRKISTSSSSSLDNDSSNSDKSARRSGAVRRRVVTRSRAQISKR</sequence>
<dbReference type="Gene3D" id="1.25.40.420">
    <property type="match status" value="1"/>
</dbReference>
<dbReference type="SUPFAM" id="SSF54695">
    <property type="entry name" value="POZ domain"/>
    <property type="match status" value="1"/>
</dbReference>
<dbReference type="OrthoDB" id="45365at2759"/>